<dbReference type="GO" id="GO:0043139">
    <property type="term" value="F:5'-3' DNA helicase activity"/>
    <property type="evidence" value="ECO:0007669"/>
    <property type="project" value="UniProtKB-EC"/>
</dbReference>
<name>A0AAQ3K485_9LILI</name>
<dbReference type="GO" id="GO:0006310">
    <property type="term" value="P:DNA recombination"/>
    <property type="evidence" value="ECO:0007669"/>
    <property type="project" value="UniProtKB-KW"/>
</dbReference>
<dbReference type="GO" id="GO:0016787">
    <property type="term" value="F:hydrolase activity"/>
    <property type="evidence" value="ECO:0007669"/>
    <property type="project" value="UniProtKB-KW"/>
</dbReference>
<evidence type="ECO:0000256" key="1">
    <source>
        <dbReference type="RuleBase" id="RU363044"/>
    </source>
</evidence>
<accession>A0AAQ3K485</accession>
<dbReference type="InterPro" id="IPR010285">
    <property type="entry name" value="DNA_helicase_pif1-like_DEAD"/>
</dbReference>
<keyword evidence="1 4" id="KW-0347">Helicase</keyword>
<reference evidence="4 5" key="1">
    <citation type="submission" date="2023-10" db="EMBL/GenBank/DDBJ databases">
        <title>Chromosome-scale genome assembly provides insights into flower coloration mechanisms of Canna indica.</title>
        <authorList>
            <person name="Li C."/>
        </authorList>
    </citation>
    <scope>NUCLEOTIDE SEQUENCE [LARGE SCALE GENOMIC DNA]</scope>
    <source>
        <tissue evidence="4">Flower</tissue>
    </source>
</reference>
<protein>
    <recommendedName>
        <fullName evidence="1">ATP-dependent DNA helicase</fullName>
        <ecNumber evidence="1">5.6.2.3</ecNumber>
    </recommendedName>
</protein>
<comment type="catalytic activity">
    <reaction evidence="1">
        <text>ATP + H2O = ADP + phosphate + H(+)</text>
        <dbReference type="Rhea" id="RHEA:13065"/>
        <dbReference type="ChEBI" id="CHEBI:15377"/>
        <dbReference type="ChEBI" id="CHEBI:15378"/>
        <dbReference type="ChEBI" id="CHEBI:30616"/>
        <dbReference type="ChEBI" id="CHEBI:43474"/>
        <dbReference type="ChEBI" id="CHEBI:456216"/>
        <dbReference type="EC" id="5.6.2.3"/>
    </reaction>
</comment>
<evidence type="ECO:0000313" key="4">
    <source>
        <dbReference type="EMBL" id="WOL01809.1"/>
    </source>
</evidence>
<feature type="domain" description="DNA helicase Pif1-like 2B" evidence="3">
    <location>
        <begin position="119"/>
        <end position="165"/>
    </location>
</feature>
<dbReference type="InterPro" id="IPR049163">
    <property type="entry name" value="Pif1-like_2B_dom"/>
</dbReference>
<evidence type="ECO:0000313" key="5">
    <source>
        <dbReference type="Proteomes" id="UP001327560"/>
    </source>
</evidence>
<dbReference type="Pfam" id="PF05970">
    <property type="entry name" value="PIF1"/>
    <property type="match status" value="1"/>
</dbReference>
<keyword evidence="1" id="KW-0227">DNA damage</keyword>
<dbReference type="EC" id="5.6.2.3" evidence="1"/>
<gene>
    <name evidence="4" type="ORF">Cni_G10526</name>
</gene>
<proteinExistence type="inferred from homology"/>
<evidence type="ECO:0000259" key="2">
    <source>
        <dbReference type="Pfam" id="PF05970"/>
    </source>
</evidence>
<dbReference type="EMBL" id="CP136892">
    <property type="protein sequence ID" value="WOL01809.1"/>
    <property type="molecule type" value="Genomic_DNA"/>
</dbReference>
<feature type="domain" description="DNA helicase Pif1-like DEAD-box helicase" evidence="2">
    <location>
        <begin position="1"/>
        <end position="86"/>
    </location>
</feature>
<evidence type="ECO:0000259" key="3">
    <source>
        <dbReference type="Pfam" id="PF21530"/>
    </source>
</evidence>
<keyword evidence="1" id="KW-0234">DNA repair</keyword>
<dbReference type="GO" id="GO:0006281">
    <property type="term" value="P:DNA repair"/>
    <property type="evidence" value="ECO:0007669"/>
    <property type="project" value="UniProtKB-KW"/>
</dbReference>
<dbReference type="Pfam" id="PF21530">
    <property type="entry name" value="Pif1_2B_dom"/>
    <property type="match status" value="1"/>
</dbReference>
<organism evidence="4 5">
    <name type="scientific">Canna indica</name>
    <name type="common">Indian-shot</name>
    <dbReference type="NCBI Taxonomy" id="4628"/>
    <lineage>
        <taxon>Eukaryota</taxon>
        <taxon>Viridiplantae</taxon>
        <taxon>Streptophyta</taxon>
        <taxon>Embryophyta</taxon>
        <taxon>Tracheophyta</taxon>
        <taxon>Spermatophyta</taxon>
        <taxon>Magnoliopsida</taxon>
        <taxon>Liliopsida</taxon>
        <taxon>Zingiberales</taxon>
        <taxon>Cannaceae</taxon>
        <taxon>Canna</taxon>
    </lineage>
</organism>
<keyword evidence="5" id="KW-1185">Reference proteome</keyword>
<comment type="similarity">
    <text evidence="1">Belongs to the helicase family.</text>
</comment>
<dbReference type="InterPro" id="IPR027417">
    <property type="entry name" value="P-loop_NTPase"/>
</dbReference>
<keyword evidence="1" id="KW-0067">ATP-binding</keyword>
<dbReference type="GO" id="GO:0005524">
    <property type="term" value="F:ATP binding"/>
    <property type="evidence" value="ECO:0007669"/>
    <property type="project" value="UniProtKB-KW"/>
</dbReference>
<keyword evidence="1" id="KW-0378">Hydrolase</keyword>
<dbReference type="SUPFAM" id="SSF52540">
    <property type="entry name" value="P-loop containing nucleoside triphosphate hydrolases"/>
    <property type="match status" value="1"/>
</dbReference>
<dbReference type="Proteomes" id="UP001327560">
    <property type="component" value="Chromosome 3"/>
</dbReference>
<dbReference type="PANTHER" id="PTHR10492">
    <property type="match status" value="1"/>
</dbReference>
<comment type="cofactor">
    <cofactor evidence="1">
        <name>Mg(2+)</name>
        <dbReference type="ChEBI" id="CHEBI:18420"/>
    </cofactor>
</comment>
<keyword evidence="1" id="KW-0547">Nucleotide-binding</keyword>
<dbReference type="PANTHER" id="PTHR10492:SF101">
    <property type="entry name" value="ATP-DEPENDENT DNA HELICASE"/>
    <property type="match status" value="1"/>
</dbReference>
<dbReference type="GO" id="GO:0000723">
    <property type="term" value="P:telomere maintenance"/>
    <property type="evidence" value="ECO:0007669"/>
    <property type="project" value="InterPro"/>
</dbReference>
<keyword evidence="1" id="KW-0233">DNA recombination</keyword>
<dbReference type="AlphaFoldDB" id="A0AAQ3K485"/>
<sequence length="194" mass="22126">MANRYCVEALDRTLRDILRITFTNAENKSFGGISVVLGGDLRQILSVVPKGRRADIVNASIKRAYLWDYFELLNHEIVDKINNFIMDLIEDEELIYYSSDSVSNTKSAFKDPHLLYPTEFLNSLKFSGIPDHELKLKVGIPLILLRNINQSIELCNGTRLIILRLGKWFIEAEIITGSNIGDKNFFIENCTIAK</sequence>